<protein>
    <submittedName>
        <fullName evidence="1">Uncharacterized protein</fullName>
    </submittedName>
</protein>
<keyword evidence="2" id="KW-1185">Reference proteome</keyword>
<evidence type="ECO:0000313" key="1">
    <source>
        <dbReference type="EMBL" id="RDV12005.1"/>
    </source>
</evidence>
<proteinExistence type="predicted"/>
<sequence length="101" mass="11613">MPQGTVIAVKPVGLHENEFNEIIETHFKGIDRQRILRGDLDVCDPKGEPNVEPREKIVFLIREDQLPSDFRDGECNNPDATVFDFKVGRVPFKFGYDLRKV</sequence>
<accession>A0A3D8L3S7</accession>
<gene>
    <name evidence="1" type="ORF">DXT99_23020</name>
</gene>
<organism evidence="1 2">
    <name type="scientific">Pontibacter diazotrophicus</name>
    <dbReference type="NCBI Taxonomy" id="1400979"/>
    <lineage>
        <taxon>Bacteria</taxon>
        <taxon>Pseudomonadati</taxon>
        <taxon>Bacteroidota</taxon>
        <taxon>Cytophagia</taxon>
        <taxon>Cytophagales</taxon>
        <taxon>Hymenobacteraceae</taxon>
        <taxon>Pontibacter</taxon>
    </lineage>
</organism>
<name>A0A3D8L3S7_9BACT</name>
<dbReference type="AlphaFoldDB" id="A0A3D8L3S7"/>
<comment type="caution">
    <text evidence="1">The sequence shown here is derived from an EMBL/GenBank/DDBJ whole genome shotgun (WGS) entry which is preliminary data.</text>
</comment>
<dbReference type="EMBL" id="QRGR01000035">
    <property type="protein sequence ID" value="RDV12005.1"/>
    <property type="molecule type" value="Genomic_DNA"/>
</dbReference>
<evidence type="ECO:0000313" key="2">
    <source>
        <dbReference type="Proteomes" id="UP000256708"/>
    </source>
</evidence>
<dbReference type="RefSeq" id="WP_115567946.1">
    <property type="nucleotide sequence ID" value="NZ_QRGR01000035.1"/>
</dbReference>
<dbReference type="Proteomes" id="UP000256708">
    <property type="component" value="Unassembled WGS sequence"/>
</dbReference>
<reference evidence="2" key="1">
    <citation type="submission" date="2018-08" db="EMBL/GenBank/DDBJ databases">
        <authorList>
            <person name="Liu Z.-W."/>
            <person name="Du Z.-J."/>
        </authorList>
    </citation>
    <scope>NUCLEOTIDE SEQUENCE [LARGE SCALE GENOMIC DNA]</scope>
    <source>
        <strain evidence="2">H4X</strain>
    </source>
</reference>